<keyword evidence="7" id="KW-0406">Ion transport</keyword>
<evidence type="ECO:0000256" key="10">
    <source>
        <dbReference type="ARBA" id="ARBA00023237"/>
    </source>
</evidence>
<dbReference type="InterPro" id="IPR050298">
    <property type="entry name" value="Gram-neg_bact_OMP"/>
</dbReference>
<evidence type="ECO:0000256" key="9">
    <source>
        <dbReference type="ARBA" id="ARBA00023136"/>
    </source>
</evidence>
<evidence type="ECO:0000256" key="7">
    <source>
        <dbReference type="ARBA" id="ARBA00023065"/>
    </source>
</evidence>
<evidence type="ECO:0000313" key="14">
    <source>
        <dbReference type="Proteomes" id="UP000644441"/>
    </source>
</evidence>
<evidence type="ECO:0000256" key="1">
    <source>
        <dbReference type="ARBA" id="ARBA00004571"/>
    </source>
</evidence>
<evidence type="ECO:0000256" key="5">
    <source>
        <dbReference type="ARBA" id="ARBA00022692"/>
    </source>
</evidence>
<evidence type="ECO:0000256" key="2">
    <source>
        <dbReference type="ARBA" id="ARBA00011233"/>
    </source>
</evidence>
<dbReference type="InterPro" id="IPR033900">
    <property type="entry name" value="Gram_neg_porin_domain"/>
</dbReference>
<evidence type="ECO:0000256" key="3">
    <source>
        <dbReference type="ARBA" id="ARBA00022448"/>
    </source>
</evidence>
<keyword evidence="9" id="KW-0472">Membrane</keyword>
<keyword evidence="5" id="KW-0812">Transmembrane</keyword>
<keyword evidence="10" id="KW-0998">Cell outer membrane</keyword>
<dbReference type="EMBL" id="ARXR01000033">
    <property type="protein sequence ID" value="MBF5054202.1"/>
    <property type="molecule type" value="Genomic_DNA"/>
</dbReference>
<comment type="subcellular location">
    <subcellularLocation>
        <location evidence="1">Cell outer membrane</location>
        <topology evidence="1">Multi-pass membrane protein</topology>
    </subcellularLocation>
</comment>
<feature type="domain" description="Porin" evidence="12">
    <location>
        <begin position="13"/>
        <end position="331"/>
    </location>
</feature>
<dbReference type="PANTHER" id="PTHR34501:SF9">
    <property type="entry name" value="MAJOR OUTER MEMBRANE PROTEIN P.IA"/>
    <property type="match status" value="1"/>
</dbReference>
<evidence type="ECO:0000256" key="8">
    <source>
        <dbReference type="ARBA" id="ARBA00023114"/>
    </source>
</evidence>
<dbReference type="RefSeq" id="WP_194856635.1">
    <property type="nucleotide sequence ID" value="NZ_ARXR01000033.1"/>
</dbReference>
<gene>
    <name evidence="13" type="ORF">ISO4_02804</name>
</gene>
<comment type="subunit">
    <text evidence="2">Homotrimer.</text>
</comment>
<protein>
    <submittedName>
        <fullName evidence="13">Porin</fullName>
    </submittedName>
</protein>
<dbReference type="InterPro" id="IPR001702">
    <property type="entry name" value="Porin_Gram-ve"/>
</dbReference>
<dbReference type="Gene3D" id="2.40.160.10">
    <property type="entry name" value="Porin"/>
    <property type="match status" value="1"/>
</dbReference>
<sequence length="359" mass="38298">MNRLTRLATPALALAAAIGAPLTVQAAPEFYGRVNVSLDRLSDYPDGSLSGQLNDVRAARSPLEEGWFLESNSSRLGVRGREPLEVGELSVLYQLEVGYDVDGDSDTFSTRNSFVGLGSVIGDVFAGRYDSPVKMAEGRVDQFNNTAADIGGYFFGQRRNSNTLNWKSPDFSGLVVRAQLAPGEGDSAGDEEKDGLADTFGLSATWSGETLFAALAYEHGYQEVDNPAPPPALVDADRDLLRGTLGVTLGELDLGAMVEQLRLDPDAAGADRLDATSYLLSAGWRLLPRVTLKAQAGRFDGDDFGYEDDILTAGADYKLGRQTKVYGLVSSSDATITYPGGVDADDSGSLLSVGMEHKF</sequence>
<evidence type="ECO:0000256" key="4">
    <source>
        <dbReference type="ARBA" id="ARBA00022452"/>
    </source>
</evidence>
<dbReference type="PANTHER" id="PTHR34501">
    <property type="entry name" value="PROTEIN YDDL-RELATED"/>
    <property type="match status" value="1"/>
</dbReference>
<keyword evidence="14" id="KW-1185">Reference proteome</keyword>
<dbReference type="CDD" id="cd00342">
    <property type="entry name" value="gram_neg_porins"/>
    <property type="match status" value="1"/>
</dbReference>
<evidence type="ECO:0000259" key="12">
    <source>
        <dbReference type="Pfam" id="PF13609"/>
    </source>
</evidence>
<reference evidence="13 14" key="1">
    <citation type="submission" date="2012-09" db="EMBL/GenBank/DDBJ databases">
        <title>Genome Sequence of alkane-degrading Bacterium Alcanivorax venustensis ISO4.</title>
        <authorList>
            <person name="Lai Q."/>
            <person name="Shao Z."/>
        </authorList>
    </citation>
    <scope>NUCLEOTIDE SEQUENCE [LARGE SCALE GENOMIC DNA]</scope>
    <source>
        <strain evidence="13 14">ISO4</strain>
    </source>
</reference>
<dbReference type="Pfam" id="PF13609">
    <property type="entry name" value="Porin_4"/>
    <property type="match status" value="1"/>
</dbReference>
<keyword evidence="4" id="KW-1134">Transmembrane beta strand</keyword>
<accession>A0ABS0AKR0</accession>
<keyword evidence="3" id="KW-0813">Transport</keyword>
<feature type="chain" id="PRO_5046743304" evidence="11">
    <location>
        <begin position="27"/>
        <end position="359"/>
    </location>
</feature>
<dbReference type="InterPro" id="IPR023614">
    <property type="entry name" value="Porin_dom_sf"/>
</dbReference>
<evidence type="ECO:0000313" key="13">
    <source>
        <dbReference type="EMBL" id="MBF5054202.1"/>
    </source>
</evidence>
<dbReference type="SUPFAM" id="SSF56935">
    <property type="entry name" value="Porins"/>
    <property type="match status" value="1"/>
</dbReference>
<dbReference type="Proteomes" id="UP000644441">
    <property type="component" value="Unassembled WGS sequence"/>
</dbReference>
<proteinExistence type="predicted"/>
<name>A0ABS0AKR0_9GAMM</name>
<comment type="caution">
    <text evidence="13">The sequence shown here is derived from an EMBL/GenBank/DDBJ whole genome shotgun (WGS) entry which is preliminary data.</text>
</comment>
<feature type="signal peptide" evidence="11">
    <location>
        <begin position="1"/>
        <end position="26"/>
    </location>
</feature>
<evidence type="ECO:0000256" key="11">
    <source>
        <dbReference type="SAM" id="SignalP"/>
    </source>
</evidence>
<keyword evidence="8" id="KW-0626">Porin</keyword>
<organism evidence="13 14">
    <name type="scientific">Alloalcanivorax venustensis ISO4</name>
    <dbReference type="NCBI Taxonomy" id="1177184"/>
    <lineage>
        <taxon>Bacteria</taxon>
        <taxon>Pseudomonadati</taxon>
        <taxon>Pseudomonadota</taxon>
        <taxon>Gammaproteobacteria</taxon>
        <taxon>Oceanospirillales</taxon>
        <taxon>Alcanivoracaceae</taxon>
        <taxon>Alloalcanivorax</taxon>
    </lineage>
</organism>
<keyword evidence="6 11" id="KW-0732">Signal</keyword>
<dbReference type="PRINTS" id="PR00182">
    <property type="entry name" value="ECOLNEIPORIN"/>
</dbReference>
<evidence type="ECO:0000256" key="6">
    <source>
        <dbReference type="ARBA" id="ARBA00022729"/>
    </source>
</evidence>